<evidence type="ECO:0000259" key="15">
    <source>
        <dbReference type="Pfam" id="PF00294"/>
    </source>
</evidence>
<feature type="binding site" evidence="14">
    <location>
        <position position="251"/>
    </location>
    <ligand>
        <name>substrate</name>
    </ligand>
</feature>
<dbReference type="OrthoDB" id="9775849at2"/>
<keyword evidence="5 14" id="KW-0418">Kinase</keyword>
<keyword evidence="17" id="KW-1185">Reference proteome</keyword>
<comment type="catalytic activity">
    <reaction evidence="10">
        <text>2-deoxy-D-ribose + ATP = 2-deoxy-D-ribose 5-phosphate + ADP + H(+)</text>
        <dbReference type="Rhea" id="RHEA:30871"/>
        <dbReference type="ChEBI" id="CHEBI:15378"/>
        <dbReference type="ChEBI" id="CHEBI:30616"/>
        <dbReference type="ChEBI" id="CHEBI:62877"/>
        <dbReference type="ChEBI" id="CHEBI:90761"/>
        <dbReference type="ChEBI" id="CHEBI:456216"/>
        <dbReference type="EC" id="2.7.1.229"/>
    </reaction>
    <physiologicalReaction direction="left-to-right" evidence="10">
        <dbReference type="Rhea" id="RHEA:30872"/>
    </physiologicalReaction>
</comment>
<feature type="binding site" evidence="14">
    <location>
        <begin position="219"/>
        <end position="224"/>
    </location>
    <ligand>
        <name>ATP</name>
        <dbReference type="ChEBI" id="CHEBI:30616"/>
    </ligand>
</feature>
<dbReference type="Proteomes" id="UP000008495">
    <property type="component" value="Unassembled WGS sequence"/>
</dbReference>
<feature type="site" description="Important for substrate specificity" evidence="14">
    <location>
        <position position="10"/>
    </location>
</feature>
<dbReference type="CDD" id="cd01174">
    <property type="entry name" value="ribokinase"/>
    <property type="match status" value="1"/>
</dbReference>
<comment type="cofactor">
    <cofactor evidence="14">
        <name>Mg(2+)</name>
        <dbReference type="ChEBI" id="CHEBI:18420"/>
    </cofactor>
</comment>
<keyword evidence="1 14" id="KW-0963">Cytoplasm</keyword>
<evidence type="ECO:0000256" key="5">
    <source>
        <dbReference type="ARBA" id="ARBA00022777"/>
    </source>
</evidence>
<dbReference type="GO" id="GO:0005829">
    <property type="term" value="C:cytosol"/>
    <property type="evidence" value="ECO:0007669"/>
    <property type="project" value="TreeGrafter"/>
</dbReference>
<keyword evidence="3 14" id="KW-0479">Metal-binding</keyword>
<dbReference type="Pfam" id="PF00294">
    <property type="entry name" value="PfkB"/>
    <property type="match status" value="1"/>
</dbReference>
<feature type="binding site" evidence="14">
    <location>
        <begin position="250"/>
        <end position="251"/>
    </location>
    <ligand>
        <name>ATP</name>
        <dbReference type="ChEBI" id="CHEBI:30616"/>
    </ligand>
</feature>
<dbReference type="FunFam" id="3.40.1190.20:FF:000010">
    <property type="entry name" value="Ribokinase"/>
    <property type="match status" value="1"/>
</dbReference>
<comment type="function">
    <text evidence="14">Catalyzes the ATP-dependent phosphorylation of 2-deoxy-D-ribose to 2-deoxy-D-ribose 5-phosphate (dRib-5P), allowing the use of deoxyribose as the sole carbon source.</text>
</comment>
<comment type="caution">
    <text evidence="16">The sequence shown here is derived from an EMBL/GenBank/DDBJ whole genome shotgun (WGS) entry which is preliminary data.</text>
</comment>
<protein>
    <recommendedName>
        <fullName evidence="12 14">Deoxyribokinase</fullName>
        <shortName evidence="14">dRK</shortName>
        <ecNumber evidence="11 14">2.7.1.229</ecNumber>
    </recommendedName>
    <alternativeName>
        <fullName evidence="13 14">ATP:2-deoxy-D-ribose 5-phosphotransferase</fullName>
    </alternativeName>
</protein>
<evidence type="ECO:0000256" key="14">
    <source>
        <dbReference type="HAMAP-Rule" id="MF_01987"/>
    </source>
</evidence>
<feature type="binding site" evidence="14">
    <location>
        <position position="138"/>
    </location>
    <ligand>
        <name>substrate</name>
    </ligand>
</feature>
<evidence type="ECO:0000256" key="10">
    <source>
        <dbReference type="ARBA" id="ARBA00051363"/>
    </source>
</evidence>
<keyword evidence="4 14" id="KW-0547">Nucleotide-binding</keyword>
<dbReference type="InterPro" id="IPR029056">
    <property type="entry name" value="Ribokinase-like"/>
</dbReference>
<dbReference type="NCBIfam" id="TIGR02152">
    <property type="entry name" value="D_ribokin_bact"/>
    <property type="match status" value="1"/>
</dbReference>
<dbReference type="GO" id="GO:0005524">
    <property type="term" value="F:ATP binding"/>
    <property type="evidence" value="ECO:0007669"/>
    <property type="project" value="UniProtKB-UniRule"/>
</dbReference>
<proteinExistence type="inferred from homology"/>
<evidence type="ECO:0000256" key="3">
    <source>
        <dbReference type="ARBA" id="ARBA00022723"/>
    </source>
</evidence>
<comment type="subunit">
    <text evidence="14">Homodimer.</text>
</comment>
<evidence type="ECO:0000313" key="17">
    <source>
        <dbReference type="Proteomes" id="UP000008495"/>
    </source>
</evidence>
<dbReference type="EC" id="2.7.1.229" evidence="11 14"/>
<dbReference type="PANTHER" id="PTHR10584:SF166">
    <property type="entry name" value="RIBOKINASE"/>
    <property type="match status" value="1"/>
</dbReference>
<dbReference type="SUPFAM" id="SSF53613">
    <property type="entry name" value="Ribokinase-like"/>
    <property type="match status" value="1"/>
</dbReference>
<keyword evidence="7 14" id="KW-0460">Magnesium</keyword>
<feature type="binding site" evidence="14">
    <location>
        <position position="245"/>
    </location>
    <ligand>
        <name>K(+)</name>
        <dbReference type="ChEBI" id="CHEBI:29103"/>
    </ligand>
</feature>
<evidence type="ECO:0000256" key="4">
    <source>
        <dbReference type="ARBA" id="ARBA00022741"/>
    </source>
</evidence>
<keyword evidence="8 14" id="KW-0630">Potassium</keyword>
<sequence length="301" mass="31570">MDIAVIGSNMVDLISYVDRMPQTGETLRAPDFQVGCGGKGANQAVAAARLGARVMMVTRVGDDQFGPNTVANLTENGVDTTFVMTSAGTSGVAPIFVEPDGTNRILIIPGANDLLTPQDVEAAAEAVSGCRLIVLQLEVPLPTVYAAIDLGNRLGIPVLLNPAPATADLDDRAVARCEFFMPNESELHLLTGMPVETIEEITAAARILSGRGCPHVIVTLGERGALWVASESTELIAPCPVESVDSTGAGDAFIGCFAEAFVRTGDIGGALREATAYAADSVTRRGTQSSYATREEFDRTR</sequence>
<reference evidence="16 17" key="1">
    <citation type="submission" date="2012-08" db="EMBL/GenBank/DDBJ databases">
        <title>Whole genome shotgun sequence of Austwickia chelonae NBRC 105200.</title>
        <authorList>
            <person name="Yoshida I."/>
            <person name="Hosoyama A."/>
            <person name="Tsuchikane K."/>
            <person name="Katsumata H."/>
            <person name="Ando Y."/>
            <person name="Ohji S."/>
            <person name="Hamada M."/>
            <person name="Tamura T."/>
            <person name="Yamazoe A."/>
            <person name="Yamazaki S."/>
            <person name="Fujita N."/>
        </authorList>
    </citation>
    <scope>NUCLEOTIDE SEQUENCE [LARGE SCALE GENOMIC DNA]</scope>
    <source>
        <strain evidence="16 17">NBRC 105200</strain>
    </source>
</reference>
<dbReference type="GO" id="GO:0046872">
    <property type="term" value="F:metal ion binding"/>
    <property type="evidence" value="ECO:0007669"/>
    <property type="project" value="UniProtKB-KW"/>
</dbReference>
<feature type="binding site" evidence="14">
    <location>
        <position position="281"/>
    </location>
    <ligand>
        <name>K(+)</name>
        <dbReference type="ChEBI" id="CHEBI:29103"/>
    </ligand>
</feature>
<feature type="active site" description="Proton acceptor" evidence="14">
    <location>
        <position position="251"/>
    </location>
</feature>
<dbReference type="RefSeq" id="WP_006501294.1">
    <property type="nucleotide sequence ID" value="NZ_BAGZ01000001.1"/>
</dbReference>
<dbReference type="Gene3D" id="3.40.1190.20">
    <property type="match status" value="1"/>
</dbReference>
<comment type="similarity">
    <text evidence="14">Belongs to the carbohydrate kinase PfkB family. Deoxyribokinase subfamily.</text>
</comment>
<evidence type="ECO:0000256" key="6">
    <source>
        <dbReference type="ARBA" id="ARBA00022840"/>
    </source>
</evidence>
<organism evidence="16 17">
    <name type="scientific">Austwickia chelonae NBRC 105200</name>
    <dbReference type="NCBI Taxonomy" id="1184607"/>
    <lineage>
        <taxon>Bacteria</taxon>
        <taxon>Bacillati</taxon>
        <taxon>Actinomycetota</taxon>
        <taxon>Actinomycetes</taxon>
        <taxon>Micrococcales</taxon>
        <taxon>Dermatophilaceae</taxon>
        <taxon>Austwickia</taxon>
    </lineage>
</organism>
<dbReference type="STRING" id="100225.SAMN05421595_1673"/>
<evidence type="ECO:0000313" key="16">
    <source>
        <dbReference type="EMBL" id="GAB76544.1"/>
    </source>
</evidence>
<dbReference type="InterPro" id="IPR011611">
    <property type="entry name" value="PfkB_dom"/>
</dbReference>
<feature type="binding site" evidence="14">
    <location>
        <begin position="38"/>
        <end position="42"/>
    </location>
    <ligand>
        <name>substrate</name>
    </ligand>
</feature>
<feature type="domain" description="Carbohydrate kinase PfkB" evidence="15">
    <location>
        <begin position="2"/>
        <end position="292"/>
    </location>
</feature>
<evidence type="ECO:0000256" key="11">
    <source>
        <dbReference type="ARBA" id="ARBA00066926"/>
    </source>
</evidence>
<dbReference type="eggNOG" id="COG0524">
    <property type="taxonomic scope" value="Bacteria"/>
</dbReference>
<dbReference type="AlphaFoldDB" id="K6VIK1"/>
<accession>K6VIK1</accession>
<feature type="binding site" evidence="14">
    <location>
        <position position="284"/>
    </location>
    <ligand>
        <name>K(+)</name>
        <dbReference type="ChEBI" id="CHEBI:29103"/>
    </ligand>
</feature>
<dbReference type="HAMAP" id="MF_01987">
    <property type="entry name" value="Ribokinase"/>
    <property type="match status" value="1"/>
</dbReference>
<dbReference type="UniPathway" id="UPA00916">
    <property type="reaction ID" value="UER00889"/>
</dbReference>
<evidence type="ECO:0000256" key="12">
    <source>
        <dbReference type="ARBA" id="ARBA00071515"/>
    </source>
</evidence>
<dbReference type="InterPro" id="IPR002139">
    <property type="entry name" value="Ribo/fructo_kinase"/>
</dbReference>
<gene>
    <name evidence="16" type="primary">rbsK</name>
    <name evidence="14" type="synonym">deoK</name>
    <name evidence="16" type="ORF">AUCHE_01_01060</name>
</gene>
<comment type="subcellular location">
    <subcellularLocation>
        <location evidence="14">Cytoplasm</location>
    </subcellularLocation>
</comment>
<feature type="binding site" evidence="14">
    <location>
        <position position="290"/>
    </location>
    <ligand>
        <name>K(+)</name>
        <dbReference type="ChEBI" id="CHEBI:29103"/>
    </ligand>
</feature>
<feature type="binding site" evidence="14">
    <location>
        <position position="247"/>
    </location>
    <ligand>
        <name>K(+)</name>
        <dbReference type="ChEBI" id="CHEBI:29103"/>
    </ligand>
</feature>
<keyword evidence="9 14" id="KW-0119">Carbohydrate metabolism</keyword>
<evidence type="ECO:0000256" key="8">
    <source>
        <dbReference type="ARBA" id="ARBA00022958"/>
    </source>
</evidence>
<dbReference type="GO" id="GO:0019303">
    <property type="term" value="P:D-ribose catabolic process"/>
    <property type="evidence" value="ECO:0007669"/>
    <property type="project" value="UniProtKB-UniPathway"/>
</dbReference>
<keyword evidence="6 14" id="KW-0067">ATP-binding</keyword>
<feature type="binding site" evidence="14">
    <location>
        <begin position="10"/>
        <end position="12"/>
    </location>
    <ligand>
        <name>substrate</name>
    </ligand>
</feature>
<comment type="caution">
    <text evidence="14">Lacks conserved residue(s) required for the propagation of feature annotation.</text>
</comment>
<evidence type="ECO:0000256" key="13">
    <source>
        <dbReference type="ARBA" id="ARBA00081655"/>
    </source>
</evidence>
<evidence type="ECO:0000256" key="1">
    <source>
        <dbReference type="ARBA" id="ARBA00022490"/>
    </source>
</evidence>
<evidence type="ECO:0000256" key="2">
    <source>
        <dbReference type="ARBA" id="ARBA00022679"/>
    </source>
</evidence>
<dbReference type="GO" id="GO:0004747">
    <property type="term" value="F:ribokinase activity"/>
    <property type="evidence" value="ECO:0007669"/>
    <property type="project" value="UniProtKB-UniRule"/>
</dbReference>
<dbReference type="PANTHER" id="PTHR10584">
    <property type="entry name" value="SUGAR KINASE"/>
    <property type="match status" value="1"/>
</dbReference>
<feature type="binding site" evidence="14">
    <location>
        <position position="183"/>
    </location>
    <ligand>
        <name>ATP</name>
        <dbReference type="ChEBI" id="CHEBI:30616"/>
    </ligand>
</feature>
<dbReference type="InterPro" id="IPR011877">
    <property type="entry name" value="Ribokinase"/>
</dbReference>
<dbReference type="EMBL" id="BAGZ01000001">
    <property type="protein sequence ID" value="GAB76544.1"/>
    <property type="molecule type" value="Genomic_DNA"/>
</dbReference>
<dbReference type="PRINTS" id="PR00990">
    <property type="entry name" value="RIBOKINASE"/>
</dbReference>
<evidence type="ECO:0000256" key="7">
    <source>
        <dbReference type="ARBA" id="ARBA00022842"/>
    </source>
</evidence>
<keyword evidence="2 14" id="KW-0808">Transferase</keyword>
<name>K6VIK1_9MICO</name>
<feature type="binding site" evidence="14">
    <location>
        <position position="286"/>
    </location>
    <ligand>
        <name>K(+)</name>
        <dbReference type="ChEBI" id="CHEBI:29103"/>
    </ligand>
</feature>
<evidence type="ECO:0000256" key="9">
    <source>
        <dbReference type="ARBA" id="ARBA00023277"/>
    </source>
</evidence>